<evidence type="ECO:0008006" key="4">
    <source>
        <dbReference type="Google" id="ProtNLM"/>
    </source>
</evidence>
<evidence type="ECO:0000313" key="2">
    <source>
        <dbReference type="EMBL" id="WIA14487.1"/>
    </source>
</evidence>
<dbReference type="Proteomes" id="UP001244341">
    <property type="component" value="Chromosome 5b"/>
</dbReference>
<feature type="transmembrane region" description="Helical" evidence="1">
    <location>
        <begin position="69"/>
        <end position="93"/>
    </location>
</feature>
<gene>
    <name evidence="2" type="ORF">OEZ85_003009</name>
</gene>
<dbReference type="EMBL" id="CP126212">
    <property type="protein sequence ID" value="WIA14487.1"/>
    <property type="molecule type" value="Genomic_DNA"/>
</dbReference>
<accession>A0ABY8TZR6</accession>
<evidence type="ECO:0000256" key="1">
    <source>
        <dbReference type="SAM" id="Phobius"/>
    </source>
</evidence>
<name>A0ABY8TZR6_TETOB</name>
<evidence type="ECO:0000313" key="3">
    <source>
        <dbReference type="Proteomes" id="UP001244341"/>
    </source>
</evidence>
<protein>
    <recommendedName>
        <fullName evidence="4">ABC transmembrane type-1 domain-containing protein</fullName>
    </recommendedName>
</protein>
<keyword evidence="3" id="KW-1185">Reference proteome</keyword>
<sequence>MEVLPRGEQRAQGSQVLGAVLRQQAVRNAGRLMTWTLQRPDLVDPDQFEDPKPTLMRSIAGLFRHSSRILGLTLTGLIGLGASSSVAILAAAMTQQ</sequence>
<keyword evidence="1" id="KW-0472">Membrane</keyword>
<keyword evidence="1" id="KW-0812">Transmembrane</keyword>
<proteinExistence type="predicted"/>
<keyword evidence="1" id="KW-1133">Transmembrane helix</keyword>
<organism evidence="2 3">
    <name type="scientific">Tetradesmus obliquus</name>
    <name type="common">Green alga</name>
    <name type="synonym">Acutodesmus obliquus</name>
    <dbReference type="NCBI Taxonomy" id="3088"/>
    <lineage>
        <taxon>Eukaryota</taxon>
        <taxon>Viridiplantae</taxon>
        <taxon>Chlorophyta</taxon>
        <taxon>core chlorophytes</taxon>
        <taxon>Chlorophyceae</taxon>
        <taxon>CS clade</taxon>
        <taxon>Sphaeropleales</taxon>
        <taxon>Scenedesmaceae</taxon>
        <taxon>Tetradesmus</taxon>
    </lineage>
</organism>
<reference evidence="2 3" key="1">
    <citation type="submission" date="2023-05" db="EMBL/GenBank/DDBJ databases">
        <title>A 100% complete, gapless, phased diploid assembly of the Scenedesmus obliquus UTEX 3031 genome.</title>
        <authorList>
            <person name="Biondi T.C."/>
            <person name="Hanschen E.R."/>
            <person name="Kwon T."/>
            <person name="Eng W."/>
            <person name="Kruse C.P.S."/>
            <person name="Koehler S.I."/>
            <person name="Kunde Y."/>
            <person name="Gleasner C.D."/>
            <person name="You Mak K.T."/>
            <person name="Polle J."/>
            <person name="Hovde B.T."/>
            <person name="Starkenburg S.R."/>
        </authorList>
    </citation>
    <scope>NUCLEOTIDE SEQUENCE [LARGE SCALE GENOMIC DNA]</scope>
    <source>
        <strain evidence="2 3">DOE0152z</strain>
    </source>
</reference>